<organism evidence="2 3">
    <name type="scientific">Sclerotinia sclerotiorum (strain ATCC 18683 / 1980 / Ss-1)</name>
    <name type="common">White mold</name>
    <name type="synonym">Whetzelinia sclerotiorum</name>
    <dbReference type="NCBI Taxonomy" id="665079"/>
    <lineage>
        <taxon>Eukaryota</taxon>
        <taxon>Fungi</taxon>
        <taxon>Dikarya</taxon>
        <taxon>Ascomycota</taxon>
        <taxon>Pezizomycotina</taxon>
        <taxon>Leotiomycetes</taxon>
        <taxon>Helotiales</taxon>
        <taxon>Sclerotiniaceae</taxon>
        <taxon>Sclerotinia</taxon>
    </lineage>
</organism>
<evidence type="ECO:0000256" key="1">
    <source>
        <dbReference type="SAM" id="MobiDB-lite"/>
    </source>
</evidence>
<accession>A0A1D9QIA9</accession>
<dbReference type="Proteomes" id="UP000177798">
    <property type="component" value="Chromosome 13"/>
</dbReference>
<feature type="compositionally biased region" description="Low complexity" evidence="1">
    <location>
        <begin position="176"/>
        <end position="187"/>
    </location>
</feature>
<gene>
    <name evidence="2" type="ORF">sscle_13g094470</name>
</gene>
<dbReference type="OrthoDB" id="3502101at2759"/>
<dbReference type="AlphaFoldDB" id="A0A1D9QIA9"/>
<feature type="region of interest" description="Disordered" evidence="1">
    <location>
        <begin position="151"/>
        <end position="188"/>
    </location>
</feature>
<dbReference type="EMBL" id="CP017826">
    <property type="protein sequence ID" value="APA14677.1"/>
    <property type="molecule type" value="Genomic_DNA"/>
</dbReference>
<reference evidence="3" key="1">
    <citation type="journal article" date="2017" name="Genome Biol. Evol.">
        <title>The complete genome sequence of the phytopathogenic fungus Sclerotinia sclerotiorum reveals insights into the genome architecture of broad host range pathogens.</title>
        <authorList>
            <person name="Derbyshire M."/>
            <person name="Denton-Giles M."/>
            <person name="Hegedus D."/>
            <person name="Seifbarghy S."/>
            <person name="Rollins J."/>
            <person name="van Kan J."/>
            <person name="Seidl M.F."/>
            <person name="Faino L."/>
            <person name="Mbengue M."/>
            <person name="Navaud O."/>
            <person name="Raffaele S."/>
            <person name="Hammond-Kosack K."/>
            <person name="Heard S."/>
            <person name="Oliver R."/>
        </authorList>
    </citation>
    <scope>NUCLEOTIDE SEQUENCE [LARGE SCALE GENOMIC DNA]</scope>
    <source>
        <strain evidence="3">ATCC 18683 / 1980 / Ss-1</strain>
    </source>
</reference>
<proteinExistence type="predicted"/>
<name>A0A1D9QIA9_SCLS1</name>
<dbReference type="RefSeq" id="XP_001592432.1">
    <property type="nucleotide sequence ID" value="XM_001592382.1"/>
</dbReference>
<evidence type="ECO:0000313" key="3">
    <source>
        <dbReference type="Proteomes" id="UP000177798"/>
    </source>
</evidence>
<sequence length="230" mass="25835">MAPPAHNYQGEKEYQNDLDDWTIICQYCIKPISATRPPVYSEVNCSCSQLAIHAAGINLVMQPKTHRLEPEFNASDRHVYTYQDFIPKYASSYNEALTTNQEPPVHETSNNFEDINTNWNNGNLTQDQPYSVQNYSWPLCSWLTENESPYTLSSTPQNPSYAHRSSSTKAKKWSKRGNSSLCSSRSSVGPGFKGWGPDPFIETGAWACEKHQDINVHPMVMSGMSDSGGK</sequence>
<dbReference type="KEGG" id="ssl:SS1G_06673"/>
<protein>
    <submittedName>
        <fullName evidence="2">Uncharacterized protein</fullName>
    </submittedName>
</protein>
<evidence type="ECO:0000313" key="2">
    <source>
        <dbReference type="EMBL" id="APA14677.1"/>
    </source>
</evidence>
<dbReference type="OMA" id="ITIYEEP"/>
<feature type="compositionally biased region" description="Polar residues" evidence="1">
    <location>
        <begin position="151"/>
        <end position="168"/>
    </location>
</feature>
<dbReference type="VEuPathDB" id="FungiDB:sscle_13g094470"/>